<dbReference type="PROSITE" id="PS50004">
    <property type="entry name" value="C2"/>
    <property type="match status" value="1"/>
</dbReference>
<dbReference type="Pfam" id="PF00017">
    <property type="entry name" value="SH2"/>
    <property type="match status" value="2"/>
</dbReference>
<dbReference type="CDD" id="cd10341">
    <property type="entry name" value="SH2_N-SH2_PLC_gamma_like"/>
    <property type="match status" value="1"/>
</dbReference>
<evidence type="ECO:0000256" key="2">
    <source>
        <dbReference type="ARBA" id="ARBA00022837"/>
    </source>
</evidence>
<dbReference type="InterPro" id="IPR000980">
    <property type="entry name" value="SH2"/>
</dbReference>
<keyword evidence="2" id="KW-0106">Calcium</keyword>
<dbReference type="PROSITE" id="PS50001">
    <property type="entry name" value="SH2"/>
    <property type="match status" value="2"/>
</dbReference>
<dbReference type="EC" id="3.1.4.11" evidence="6"/>
<dbReference type="InterPro" id="IPR001452">
    <property type="entry name" value="SH3_domain"/>
</dbReference>
<dbReference type="InterPro" id="IPR000008">
    <property type="entry name" value="C2_dom"/>
</dbReference>
<name>A0ABR1CNV0_NECAM</name>
<gene>
    <name evidence="12" type="primary">Necator_chrII.g8570</name>
    <name evidence="12" type="ORF">RB195_020775</name>
</gene>
<dbReference type="PROSITE" id="PS50008">
    <property type="entry name" value="PIPLC_Y_DOMAIN"/>
    <property type="match status" value="1"/>
</dbReference>
<evidence type="ECO:0000259" key="9">
    <source>
        <dbReference type="PROSITE" id="PS50002"/>
    </source>
</evidence>
<dbReference type="Gene3D" id="3.20.20.190">
    <property type="entry name" value="Phosphatidylinositol (PI) phosphodiesterase"/>
    <property type="match status" value="2"/>
</dbReference>
<keyword evidence="3" id="KW-0807">Transducer</keyword>
<keyword evidence="1 5" id="KW-0728">SH3 domain</keyword>
<dbReference type="SMART" id="SM00252">
    <property type="entry name" value="SH2"/>
    <property type="match status" value="2"/>
</dbReference>
<dbReference type="SUPFAM" id="SSF50729">
    <property type="entry name" value="PH domain-like"/>
    <property type="match status" value="1"/>
</dbReference>
<dbReference type="Gene3D" id="3.30.505.10">
    <property type="entry name" value="SH2 domain"/>
    <property type="match status" value="2"/>
</dbReference>
<evidence type="ECO:0000256" key="7">
    <source>
        <dbReference type="SAM" id="MobiDB-lite"/>
    </source>
</evidence>
<organism evidence="12 13">
    <name type="scientific">Necator americanus</name>
    <name type="common">Human hookworm</name>
    <dbReference type="NCBI Taxonomy" id="51031"/>
    <lineage>
        <taxon>Eukaryota</taxon>
        <taxon>Metazoa</taxon>
        <taxon>Ecdysozoa</taxon>
        <taxon>Nematoda</taxon>
        <taxon>Chromadorea</taxon>
        <taxon>Rhabditida</taxon>
        <taxon>Rhabditina</taxon>
        <taxon>Rhabditomorpha</taxon>
        <taxon>Strongyloidea</taxon>
        <taxon>Ancylostomatidae</taxon>
        <taxon>Bunostominae</taxon>
        <taxon>Necator</taxon>
    </lineage>
</organism>
<evidence type="ECO:0000256" key="5">
    <source>
        <dbReference type="PROSITE-ProRule" id="PRU00192"/>
    </source>
</evidence>
<comment type="catalytic activity">
    <reaction evidence="6">
        <text>a 1,2-diacyl-sn-glycero-3-phospho-(1D-myo-inositol-4,5-bisphosphate) + H2O = 1D-myo-inositol 1,4,5-trisphosphate + a 1,2-diacyl-sn-glycerol + H(+)</text>
        <dbReference type="Rhea" id="RHEA:33179"/>
        <dbReference type="ChEBI" id="CHEBI:15377"/>
        <dbReference type="ChEBI" id="CHEBI:15378"/>
        <dbReference type="ChEBI" id="CHEBI:17815"/>
        <dbReference type="ChEBI" id="CHEBI:58456"/>
        <dbReference type="ChEBI" id="CHEBI:203600"/>
        <dbReference type="EC" id="3.1.4.11"/>
    </reaction>
</comment>
<dbReference type="SUPFAM" id="SSF55550">
    <property type="entry name" value="SH2 domain"/>
    <property type="match status" value="2"/>
</dbReference>
<dbReference type="InterPro" id="IPR035024">
    <property type="entry name" value="PLC-gamma_N-SH2"/>
</dbReference>
<evidence type="ECO:0000259" key="10">
    <source>
        <dbReference type="PROSITE" id="PS50004"/>
    </source>
</evidence>
<keyword evidence="6" id="KW-0378">Hydrolase</keyword>
<dbReference type="SUPFAM" id="SSF50044">
    <property type="entry name" value="SH3-domain"/>
    <property type="match status" value="1"/>
</dbReference>
<evidence type="ECO:0000256" key="3">
    <source>
        <dbReference type="ARBA" id="ARBA00023224"/>
    </source>
</evidence>
<dbReference type="PRINTS" id="PR00401">
    <property type="entry name" value="SH2DOMAIN"/>
</dbReference>
<dbReference type="InterPro" id="IPR035892">
    <property type="entry name" value="C2_domain_sf"/>
</dbReference>
<dbReference type="SMART" id="SM00326">
    <property type="entry name" value="SH3"/>
    <property type="match status" value="1"/>
</dbReference>
<dbReference type="InterPro" id="IPR001192">
    <property type="entry name" value="PI-PLC_fam"/>
</dbReference>
<reference evidence="12 13" key="1">
    <citation type="submission" date="2023-08" db="EMBL/GenBank/DDBJ databases">
        <title>A Necator americanus chromosomal reference genome.</title>
        <authorList>
            <person name="Ilik V."/>
            <person name="Petrzelkova K.J."/>
            <person name="Pardy F."/>
            <person name="Fuh T."/>
            <person name="Niatou-Singa F.S."/>
            <person name="Gouil Q."/>
            <person name="Baker L."/>
            <person name="Ritchie M.E."/>
            <person name="Jex A.R."/>
            <person name="Gazzola D."/>
            <person name="Li H."/>
            <person name="Toshio Fujiwara R."/>
            <person name="Zhan B."/>
            <person name="Aroian R.V."/>
            <person name="Pafco B."/>
            <person name="Schwarz E.M."/>
        </authorList>
    </citation>
    <scope>NUCLEOTIDE SEQUENCE [LARGE SCALE GENOMIC DNA]</scope>
    <source>
        <strain evidence="12 13">Aroian</strain>
        <tissue evidence="12">Whole animal</tissue>
    </source>
</reference>
<dbReference type="InterPro" id="IPR036028">
    <property type="entry name" value="SH3-like_dom_sf"/>
</dbReference>
<dbReference type="PRINTS" id="PR00390">
    <property type="entry name" value="PHPHLIPASEC"/>
</dbReference>
<protein>
    <recommendedName>
        <fullName evidence="6">Phosphoinositide phospholipase C</fullName>
        <ecNumber evidence="6">3.1.4.11</ecNumber>
    </recommendedName>
</protein>
<dbReference type="Proteomes" id="UP001303046">
    <property type="component" value="Unassembled WGS sequence"/>
</dbReference>
<dbReference type="Gene3D" id="2.60.40.150">
    <property type="entry name" value="C2 domain"/>
    <property type="match status" value="1"/>
</dbReference>
<evidence type="ECO:0000256" key="6">
    <source>
        <dbReference type="RuleBase" id="RU361133"/>
    </source>
</evidence>
<keyword evidence="6" id="KW-0442">Lipid degradation</keyword>
<feature type="domain" description="PI-PLC Y-box" evidence="11">
    <location>
        <begin position="654"/>
        <end position="764"/>
    </location>
</feature>
<dbReference type="InterPro" id="IPR001711">
    <property type="entry name" value="PLipase_C_Pinositol-sp_Y"/>
</dbReference>
<evidence type="ECO:0000313" key="13">
    <source>
        <dbReference type="Proteomes" id="UP001303046"/>
    </source>
</evidence>
<evidence type="ECO:0000256" key="4">
    <source>
        <dbReference type="PROSITE-ProRule" id="PRU00191"/>
    </source>
</evidence>
<dbReference type="PANTHER" id="PTHR10336:SF159">
    <property type="entry name" value="1-PHOSPHATIDYLINOSITOL 4,5-BISPHOSPHATE PHOSPHODIESTERASE GAMMA"/>
    <property type="match status" value="1"/>
</dbReference>
<dbReference type="Pfam" id="PF00018">
    <property type="entry name" value="SH3_1"/>
    <property type="match status" value="1"/>
</dbReference>
<dbReference type="SUPFAM" id="SSF49562">
    <property type="entry name" value="C2 domain (Calcium/lipid-binding domain, CaLB)"/>
    <property type="match status" value="1"/>
</dbReference>
<dbReference type="SMART" id="SM00148">
    <property type="entry name" value="PLCXc"/>
    <property type="match status" value="1"/>
</dbReference>
<feature type="compositionally biased region" description="Low complexity" evidence="7">
    <location>
        <begin position="966"/>
        <end position="1010"/>
    </location>
</feature>
<comment type="caution">
    <text evidence="12">The sequence shown here is derived from an EMBL/GenBank/DDBJ whole genome shotgun (WGS) entry which is preliminary data.</text>
</comment>
<dbReference type="SMART" id="SM00239">
    <property type="entry name" value="C2"/>
    <property type="match status" value="1"/>
</dbReference>
<dbReference type="PROSITE" id="PS50007">
    <property type="entry name" value="PIPLC_X_DOMAIN"/>
    <property type="match status" value="1"/>
</dbReference>
<feature type="domain" description="C2" evidence="10">
    <location>
        <begin position="761"/>
        <end position="892"/>
    </location>
</feature>
<dbReference type="SMART" id="SM00149">
    <property type="entry name" value="PLCYc"/>
    <property type="match status" value="1"/>
</dbReference>
<sequence length="1038" mass="117672">MEFCDFLFSRENSIWDSMNEKVIHDMTRPLSHYWIASSHNTYLTGDQLRSDSSLDSYAQALLMGCRCIELDCWDGQRKANSQEFQDIVIYHGYTMTSKLLLRDVLYVIKHYAFITSVYPVILSIEDNCSVPAQRLLAQEIREILGDDLLTQPINPAETELPSPAALKKKIILKHKKLPIESEDLATFVSASTDEFQDTDILARECIKKGVLSLLDSVRHEWSSHVFILFPDRLCYLLDTCDDSSAKEDTISMMGDDDREEDSLAGFGVRPEEQHITEEWFHGHCERDEAKERILQHKDKGNGLFMVRDSNLFIGDYSLTILHDGKVHHVRIKTRIIDKEKKYYFMDNKVCDTLYELVSYYTRHYLTTPTFKMVLTTPCPQPQPHLNQPWFSRTANKEKAEALLSQVPEDGAFLLRYSSSDKSVFVLSIRVDGEIWHYRLKRDGRIFVVNQTVFENLNQIVEYYRTREFVRGIPLRFPVNENDMSAIPAHLEIAQGSYQELSQLEEKVLARALRPYRGTGDDDLSFPANAIITVLRKEEALWTGRYGSSVGWFPASYVQEILPEKTTTTGVASSYNTIELAGTVIERVTDGEKQHVIKISHSAQQWSGQHWLLAARSVEEADDWQNQLWDLTRSVNNKISVLRTKEKSARIAAELSNLVVYCQAVPFDPTHVQTGSFYEMCSFVENKLDKLLEKGLITFNIRQLSRVYPHGSRITSANYNPVPMWNASCHMVALNYQTGDKPMQLNQGKFMGNGRCGYVLKPEYMLDENFDPSRAGSVTTSCAVRLTVQVIAGRHLSRRDKHKGICSPFVEVEVIGLPCDEKTFKTRTIASNGLNPMWNQTAVFDVTCPEVALLRFYVEDGDFVGPKTDPFIGQAVFPLDCIRCGFRSIPLLNQFSEELELSSLLVDVQMIKLSDSTLIQSAHSVLQSTRMAPVFRSKDRKLHSVDSLPSSSSLTSSSAPREIATRPGVSSMLSSSVDSPSPSASCVSTRKFSAFQSQDSVDSADSMSSSANGTMSTDKEKKRSKWGFPAFRFRSKDKD</sequence>
<feature type="domain" description="SH2" evidence="8">
    <location>
        <begin position="279"/>
        <end position="378"/>
    </location>
</feature>
<evidence type="ECO:0000259" key="11">
    <source>
        <dbReference type="PROSITE" id="PS50008"/>
    </source>
</evidence>
<dbReference type="PANTHER" id="PTHR10336">
    <property type="entry name" value="PHOSPHOINOSITIDE-SPECIFIC PHOSPHOLIPASE C FAMILY PROTEIN"/>
    <property type="match status" value="1"/>
</dbReference>
<feature type="domain" description="SH2" evidence="8">
    <location>
        <begin position="389"/>
        <end position="478"/>
    </location>
</feature>
<dbReference type="EMBL" id="JAVFWL010000002">
    <property type="protein sequence ID" value="KAK6738881.1"/>
    <property type="molecule type" value="Genomic_DNA"/>
</dbReference>
<dbReference type="Gene3D" id="2.30.30.40">
    <property type="entry name" value="SH3 Domains"/>
    <property type="match status" value="1"/>
</dbReference>
<feature type="compositionally biased region" description="Low complexity" evidence="7">
    <location>
        <begin position="944"/>
        <end position="957"/>
    </location>
</feature>
<dbReference type="Pfam" id="PF00387">
    <property type="entry name" value="PI-PLC-Y"/>
    <property type="match status" value="1"/>
</dbReference>
<evidence type="ECO:0000313" key="12">
    <source>
        <dbReference type="EMBL" id="KAK6738881.1"/>
    </source>
</evidence>
<keyword evidence="4" id="KW-0727">SH2 domain</keyword>
<evidence type="ECO:0000259" key="8">
    <source>
        <dbReference type="PROSITE" id="PS50001"/>
    </source>
</evidence>
<feature type="domain" description="SH3" evidence="9">
    <location>
        <begin position="504"/>
        <end position="562"/>
    </location>
</feature>
<dbReference type="InterPro" id="IPR000909">
    <property type="entry name" value="PLipase_C_PInositol-sp_X_dom"/>
</dbReference>
<dbReference type="InterPro" id="IPR017946">
    <property type="entry name" value="PLC-like_Pdiesterase_TIM-brl"/>
</dbReference>
<proteinExistence type="predicted"/>
<dbReference type="SUPFAM" id="SSF51695">
    <property type="entry name" value="PLC-like phosphodiesterases"/>
    <property type="match status" value="1"/>
</dbReference>
<keyword evidence="13" id="KW-1185">Reference proteome</keyword>
<dbReference type="CDD" id="cd00275">
    <property type="entry name" value="C2_PLC_like"/>
    <property type="match status" value="1"/>
</dbReference>
<dbReference type="Pfam" id="PF00388">
    <property type="entry name" value="PI-PLC-X"/>
    <property type="match status" value="1"/>
</dbReference>
<evidence type="ECO:0000256" key="1">
    <source>
        <dbReference type="ARBA" id="ARBA00022443"/>
    </source>
</evidence>
<accession>A0ABR1CNV0</accession>
<dbReference type="PROSITE" id="PS50002">
    <property type="entry name" value="SH3"/>
    <property type="match status" value="1"/>
</dbReference>
<feature type="region of interest" description="Disordered" evidence="7">
    <location>
        <begin position="943"/>
        <end position="1022"/>
    </location>
</feature>
<dbReference type="InterPro" id="IPR036860">
    <property type="entry name" value="SH2_dom_sf"/>
</dbReference>
<keyword evidence="6" id="KW-0443">Lipid metabolism</keyword>
<dbReference type="Pfam" id="PF00168">
    <property type="entry name" value="C2"/>
    <property type="match status" value="1"/>
</dbReference>